<name>R7TMD9_CAPTE</name>
<dbReference type="GO" id="GO:0006790">
    <property type="term" value="P:sulfur compound metabolic process"/>
    <property type="evidence" value="ECO:0007669"/>
    <property type="project" value="TreeGrafter"/>
</dbReference>
<feature type="transmembrane region" description="Helical" evidence="1">
    <location>
        <begin position="12"/>
        <end position="31"/>
    </location>
</feature>
<keyword evidence="4" id="KW-1185">Reference proteome</keyword>
<keyword evidence="1" id="KW-0472">Membrane</keyword>
<dbReference type="SUPFAM" id="SSF52540">
    <property type="entry name" value="P-loop containing nucleoside triphosphate hydrolases"/>
    <property type="match status" value="1"/>
</dbReference>
<dbReference type="InterPro" id="IPR027417">
    <property type="entry name" value="P-loop_NTPase"/>
</dbReference>
<reference evidence="3" key="3">
    <citation type="submission" date="2015-06" db="UniProtKB">
        <authorList>
            <consortium name="EnsemblMetazoa"/>
        </authorList>
    </citation>
    <scope>IDENTIFICATION</scope>
</reference>
<dbReference type="AlphaFoldDB" id="R7TMD9"/>
<dbReference type="PANTHER" id="PTHR10704:SF44">
    <property type="entry name" value="LD35051P-RELATED"/>
    <property type="match status" value="1"/>
</dbReference>
<evidence type="ECO:0000313" key="2">
    <source>
        <dbReference type="EMBL" id="ELT92250.1"/>
    </source>
</evidence>
<dbReference type="PANTHER" id="PTHR10704">
    <property type="entry name" value="CARBOHYDRATE SULFOTRANSFERASE"/>
    <property type="match status" value="1"/>
</dbReference>
<dbReference type="Pfam" id="PF13469">
    <property type="entry name" value="Sulfotransfer_3"/>
    <property type="match status" value="1"/>
</dbReference>
<evidence type="ECO:0008006" key="5">
    <source>
        <dbReference type="Google" id="ProtNLM"/>
    </source>
</evidence>
<keyword evidence="1" id="KW-0812">Transmembrane</keyword>
<dbReference type="Gene3D" id="3.40.50.300">
    <property type="entry name" value="P-loop containing nucleotide triphosphate hydrolases"/>
    <property type="match status" value="1"/>
</dbReference>
<dbReference type="EMBL" id="KB310206">
    <property type="protein sequence ID" value="ELT92250.1"/>
    <property type="molecule type" value="Genomic_DNA"/>
</dbReference>
<dbReference type="GO" id="GO:0001517">
    <property type="term" value="F:N-acetylglucosamine 6-O-sulfotransferase activity"/>
    <property type="evidence" value="ECO:0007669"/>
    <property type="project" value="TreeGrafter"/>
</dbReference>
<dbReference type="Proteomes" id="UP000014760">
    <property type="component" value="Unassembled WGS sequence"/>
</dbReference>
<reference evidence="2 4" key="2">
    <citation type="journal article" date="2013" name="Nature">
        <title>Insights into bilaterian evolution from three spiralian genomes.</title>
        <authorList>
            <person name="Simakov O."/>
            <person name="Marletaz F."/>
            <person name="Cho S.J."/>
            <person name="Edsinger-Gonzales E."/>
            <person name="Havlak P."/>
            <person name="Hellsten U."/>
            <person name="Kuo D.H."/>
            <person name="Larsson T."/>
            <person name="Lv J."/>
            <person name="Arendt D."/>
            <person name="Savage R."/>
            <person name="Osoegawa K."/>
            <person name="de Jong P."/>
            <person name="Grimwood J."/>
            <person name="Chapman J.A."/>
            <person name="Shapiro H."/>
            <person name="Aerts A."/>
            <person name="Otillar R.P."/>
            <person name="Terry A.Y."/>
            <person name="Boore J.L."/>
            <person name="Grigoriev I.V."/>
            <person name="Lindberg D.R."/>
            <person name="Seaver E.C."/>
            <person name="Weisblat D.A."/>
            <person name="Putnam N.H."/>
            <person name="Rokhsar D.S."/>
        </authorList>
    </citation>
    <scope>NUCLEOTIDE SEQUENCE</scope>
    <source>
        <strain evidence="2 4">I ESC-2004</strain>
    </source>
</reference>
<gene>
    <name evidence="2" type="ORF">CAPTEDRAFT_223538</name>
</gene>
<evidence type="ECO:0000313" key="4">
    <source>
        <dbReference type="Proteomes" id="UP000014760"/>
    </source>
</evidence>
<accession>R7TMD9</accession>
<dbReference type="EMBL" id="AMQN01013413">
    <property type="status" value="NOT_ANNOTATED_CDS"/>
    <property type="molecule type" value="Genomic_DNA"/>
</dbReference>
<dbReference type="InterPro" id="IPR051135">
    <property type="entry name" value="Gal/GlcNAc/GalNAc_ST"/>
</dbReference>
<evidence type="ECO:0000256" key="1">
    <source>
        <dbReference type="SAM" id="Phobius"/>
    </source>
</evidence>
<dbReference type="OrthoDB" id="6370549at2759"/>
<dbReference type="EnsemblMetazoa" id="CapteT223538">
    <property type="protein sequence ID" value="CapteP223538"/>
    <property type="gene ID" value="CapteG223538"/>
</dbReference>
<sequence>MLKQCLQKKNPHRLILIPLFVVPILLKISYVQQTDMTKQRNATAEIHRERIVSQNHTIKVYLFAYMRGGSSLGGTLFNHDPRGLLWYEPLDQFFMAYLGHARWGLPMHVTMNKESYTQRAIPQEEHSLYVDYITNMLSCNYQSLPAETFTHGDFIGQSRALQFMNSCTSKAGMVSCKKTIKAHCGSASKHIRDPAASWNNSCPQIIKFLDTVQPSSITTESFKNKLKEKFQMDTSTADDFVDHRTCMHKVRVKVKSCMKKALSKCHEQKIHAVEVLRSNMAALDDVIKRLPDLYVVHYVRDPRAIAQSTVKVKFNSGDIVHESRLICNKMEQDIKDYERLSSLYPGVFIRVKYEDLVLDPKQFGKTVYQHIGLEDCSASWLKTVQSSLHGSKASGSFGTSRKNGTEAIEKWREEIKGKKFTEVNRICENVLNTLGYSL</sequence>
<proteinExistence type="predicted"/>
<reference evidence="4" key="1">
    <citation type="submission" date="2012-12" db="EMBL/GenBank/DDBJ databases">
        <authorList>
            <person name="Hellsten U."/>
            <person name="Grimwood J."/>
            <person name="Chapman J.A."/>
            <person name="Shapiro H."/>
            <person name="Aerts A."/>
            <person name="Otillar R.P."/>
            <person name="Terry A.Y."/>
            <person name="Boore J.L."/>
            <person name="Simakov O."/>
            <person name="Marletaz F."/>
            <person name="Cho S.-J."/>
            <person name="Edsinger-Gonzales E."/>
            <person name="Havlak P."/>
            <person name="Kuo D.-H."/>
            <person name="Larsson T."/>
            <person name="Lv J."/>
            <person name="Arendt D."/>
            <person name="Savage R."/>
            <person name="Osoegawa K."/>
            <person name="de Jong P."/>
            <person name="Lindberg D.R."/>
            <person name="Seaver E.C."/>
            <person name="Weisblat D.A."/>
            <person name="Putnam N.H."/>
            <person name="Grigoriev I.V."/>
            <person name="Rokhsar D.S."/>
        </authorList>
    </citation>
    <scope>NUCLEOTIDE SEQUENCE</scope>
    <source>
        <strain evidence="4">I ESC-2004</strain>
    </source>
</reference>
<protein>
    <recommendedName>
        <fullName evidence="5">Sulfotransferase domain-containing protein</fullName>
    </recommendedName>
</protein>
<evidence type="ECO:0000313" key="3">
    <source>
        <dbReference type="EnsemblMetazoa" id="CapteP223538"/>
    </source>
</evidence>
<dbReference type="HOGENOM" id="CLU_028381_2_1_1"/>
<dbReference type="GO" id="GO:0006044">
    <property type="term" value="P:N-acetylglucosamine metabolic process"/>
    <property type="evidence" value="ECO:0007669"/>
    <property type="project" value="TreeGrafter"/>
</dbReference>
<keyword evidence="1" id="KW-1133">Transmembrane helix</keyword>
<organism evidence="2">
    <name type="scientific">Capitella teleta</name>
    <name type="common">Polychaete worm</name>
    <dbReference type="NCBI Taxonomy" id="283909"/>
    <lineage>
        <taxon>Eukaryota</taxon>
        <taxon>Metazoa</taxon>
        <taxon>Spiralia</taxon>
        <taxon>Lophotrochozoa</taxon>
        <taxon>Annelida</taxon>
        <taxon>Polychaeta</taxon>
        <taxon>Sedentaria</taxon>
        <taxon>Scolecida</taxon>
        <taxon>Capitellidae</taxon>
        <taxon>Capitella</taxon>
    </lineage>
</organism>